<keyword evidence="3 8" id="KW-0812">Transmembrane</keyword>
<feature type="domain" description="ABC transporter" evidence="9">
    <location>
        <begin position="363"/>
        <end position="604"/>
    </location>
</feature>
<dbReference type="PROSITE" id="PS50893">
    <property type="entry name" value="ABC_TRANSPORTER_2"/>
    <property type="match status" value="1"/>
</dbReference>
<evidence type="ECO:0000256" key="8">
    <source>
        <dbReference type="SAM" id="Phobius"/>
    </source>
</evidence>
<evidence type="ECO:0000256" key="5">
    <source>
        <dbReference type="ARBA" id="ARBA00022840"/>
    </source>
</evidence>
<dbReference type="AlphaFoldDB" id="A0AA36I5H7"/>
<comment type="caution">
    <text evidence="11">The sequence shown here is derived from an EMBL/GenBank/DDBJ whole genome shotgun (WGS) entry which is preliminary data.</text>
</comment>
<dbReference type="Pfam" id="PF00005">
    <property type="entry name" value="ABC_tran"/>
    <property type="match status" value="1"/>
</dbReference>
<dbReference type="InterPro" id="IPR003593">
    <property type="entry name" value="AAA+_ATPase"/>
</dbReference>
<dbReference type="SUPFAM" id="SSF90123">
    <property type="entry name" value="ABC transporter transmembrane region"/>
    <property type="match status" value="1"/>
</dbReference>
<dbReference type="GO" id="GO:0015421">
    <property type="term" value="F:ABC-type oligopeptide transporter activity"/>
    <property type="evidence" value="ECO:0007669"/>
    <property type="project" value="TreeGrafter"/>
</dbReference>
<dbReference type="SUPFAM" id="SSF111321">
    <property type="entry name" value="AF1104-like"/>
    <property type="match status" value="1"/>
</dbReference>
<name>A0AA36I5H7_9DINO</name>
<dbReference type="Pfam" id="PF01937">
    <property type="entry name" value="ARMT1-like_dom"/>
    <property type="match status" value="1"/>
</dbReference>
<keyword evidence="12" id="KW-1185">Reference proteome</keyword>
<reference evidence="11" key="1">
    <citation type="submission" date="2023-08" db="EMBL/GenBank/DDBJ databases">
        <authorList>
            <person name="Chen Y."/>
            <person name="Shah S."/>
            <person name="Dougan E. K."/>
            <person name="Thang M."/>
            <person name="Chan C."/>
        </authorList>
    </citation>
    <scope>NUCLEOTIDE SEQUENCE</scope>
</reference>
<dbReference type="InterPro" id="IPR039421">
    <property type="entry name" value="Type_1_exporter"/>
</dbReference>
<evidence type="ECO:0000256" key="4">
    <source>
        <dbReference type="ARBA" id="ARBA00022741"/>
    </source>
</evidence>
<feature type="transmembrane region" description="Helical" evidence="8">
    <location>
        <begin position="39"/>
        <end position="57"/>
    </location>
</feature>
<evidence type="ECO:0000259" key="9">
    <source>
        <dbReference type="PROSITE" id="PS50893"/>
    </source>
</evidence>
<dbReference type="InterPro" id="IPR011527">
    <property type="entry name" value="ABC1_TM_dom"/>
</dbReference>
<dbReference type="PROSITE" id="PS50929">
    <property type="entry name" value="ABC_TM1F"/>
    <property type="match status" value="1"/>
</dbReference>
<dbReference type="PANTHER" id="PTHR43394">
    <property type="entry name" value="ATP-DEPENDENT PERMEASE MDL1, MITOCHONDRIAL"/>
    <property type="match status" value="1"/>
</dbReference>
<evidence type="ECO:0000256" key="6">
    <source>
        <dbReference type="ARBA" id="ARBA00022989"/>
    </source>
</evidence>
<dbReference type="InterPro" id="IPR003439">
    <property type="entry name" value="ABC_transporter-like_ATP-bd"/>
</dbReference>
<evidence type="ECO:0000256" key="7">
    <source>
        <dbReference type="ARBA" id="ARBA00023136"/>
    </source>
</evidence>
<dbReference type="Gene3D" id="1.20.1560.10">
    <property type="entry name" value="ABC transporter type 1, transmembrane domain"/>
    <property type="match status" value="1"/>
</dbReference>
<dbReference type="InterPro" id="IPR036640">
    <property type="entry name" value="ABC1_TM_sf"/>
</dbReference>
<organism evidence="11 12">
    <name type="scientific">Effrenium voratum</name>
    <dbReference type="NCBI Taxonomy" id="2562239"/>
    <lineage>
        <taxon>Eukaryota</taxon>
        <taxon>Sar</taxon>
        <taxon>Alveolata</taxon>
        <taxon>Dinophyceae</taxon>
        <taxon>Suessiales</taxon>
        <taxon>Symbiodiniaceae</taxon>
        <taxon>Effrenium</taxon>
    </lineage>
</organism>
<accession>A0AA36I5H7</accession>
<proteinExistence type="predicted"/>
<keyword evidence="5" id="KW-0067">ATP-binding</keyword>
<dbReference type="EMBL" id="CAUJNA010000813">
    <property type="protein sequence ID" value="CAJ1381463.1"/>
    <property type="molecule type" value="Genomic_DNA"/>
</dbReference>
<dbReference type="GO" id="GO:0016020">
    <property type="term" value="C:membrane"/>
    <property type="evidence" value="ECO:0007669"/>
    <property type="project" value="UniProtKB-SubCell"/>
</dbReference>
<evidence type="ECO:0000259" key="10">
    <source>
        <dbReference type="PROSITE" id="PS50929"/>
    </source>
</evidence>
<comment type="cofactor">
    <cofactor evidence="1">
        <name>Ni(2+)</name>
        <dbReference type="ChEBI" id="CHEBI:49786"/>
    </cofactor>
</comment>
<sequence length="880" mass="96254">MAASMPAKKPEKVTWVARLSGLGSCTSRALRLVWVTSRWLSFSLALLTLLMGALPTLRAAVTKRVIDAVVQGASSGAGPHAALVFLGLEAGIVVLQAAARRGFEVAESFLGTLLGHRVNVMILEKALELQLTDFEDSSLYDKLTRARREASQRPLSLAKQSLSLIRNSLSLLGYGALLLGFSPLAVVVLLVTAVPPFIAGVKFAGDAFQLARRQTSGFREQIYLERVIAMDAPAKEVKLFSLGPWLLKRYKGIFDSFFKDTTNLALRQGTYGFLLELISTSGLYLAFAWVAISAVKGQISLGQMTMYLLIFQEGQQAFSSILRAIGGMYSDNLYLSNLYEFLDYKVQPVGGTARSGPKPGDGVRFEDVWFRYPGASEDTIKGVSFHIPPGTRFALVGNNGAGKTTLIKLLTGLYQPNQGRILLDGLDLKEWSSQALKQRIGAIFQDFVRYELSVGENVGVGDVDAIEQEPRLVRAAERGMADPFIQQWPQKYRTQLGNLFMRGRELSGGQWQKVALSRALMREEADLLILDEPTAAMDAEAEAAIFDRLTSLTADQSALLISHRFSTVRMADQIAVLEGGKIAEYGSHEELLALELDKCEAATSYDPFEPMKQEALQQSVEPLEASLQPLMALVSASADEARSALDAALLRSLWGNQADLSLSGGEVISLKGGALENLVSDQREVALDALQGTKQVIIVLDNHGLEVLCDLVLADALLQLTDAAVSLHVKDAPVFVSDVTAEDVPQVLEWLDSRCDLAKRLKKHLADGRLKVQAHSFYTSARAFWELPEDLAKDYHDAVVILKGDANYRRLLGDLHWPYDTDFTAYAQSFWKGAGLICLRTMKSGVALGVSEQQQSRAQAAQPEDWLTSGTFGQVLAWKA</sequence>
<dbReference type="InterPro" id="IPR002791">
    <property type="entry name" value="ARMT1-like_metal-bd"/>
</dbReference>
<comment type="subcellular location">
    <subcellularLocation>
        <location evidence="2">Membrane</location>
        <topology evidence="2">Multi-pass membrane protein</topology>
    </subcellularLocation>
</comment>
<protein>
    <submittedName>
        <fullName evidence="11">Uncharacterized protein</fullName>
    </submittedName>
</protein>
<dbReference type="InterPro" id="IPR017871">
    <property type="entry name" value="ABC_transporter-like_CS"/>
</dbReference>
<dbReference type="SUPFAM" id="SSF52540">
    <property type="entry name" value="P-loop containing nucleoside triphosphate hydrolases"/>
    <property type="match status" value="1"/>
</dbReference>
<evidence type="ECO:0000313" key="12">
    <source>
        <dbReference type="Proteomes" id="UP001178507"/>
    </source>
</evidence>
<evidence type="ECO:0000256" key="2">
    <source>
        <dbReference type="ARBA" id="ARBA00004141"/>
    </source>
</evidence>
<keyword evidence="4" id="KW-0547">Nucleotide-binding</keyword>
<dbReference type="Gene3D" id="3.40.50.10880">
    <property type="entry name" value="Uncharacterised protein PF01937, DUF89, domain 3"/>
    <property type="match status" value="1"/>
</dbReference>
<dbReference type="PANTHER" id="PTHR43394:SF1">
    <property type="entry name" value="ATP-BINDING CASSETTE SUB-FAMILY B MEMBER 10, MITOCHONDRIAL"/>
    <property type="match status" value="1"/>
</dbReference>
<dbReference type="Gene3D" id="3.40.50.300">
    <property type="entry name" value="P-loop containing nucleotide triphosphate hydrolases"/>
    <property type="match status" value="1"/>
</dbReference>
<feature type="transmembrane region" description="Helical" evidence="8">
    <location>
        <begin position="171"/>
        <end position="194"/>
    </location>
</feature>
<dbReference type="GO" id="GO:0005524">
    <property type="term" value="F:ATP binding"/>
    <property type="evidence" value="ECO:0007669"/>
    <property type="project" value="UniProtKB-KW"/>
</dbReference>
<gene>
    <name evidence="11" type="ORF">EVOR1521_LOCUS9147</name>
</gene>
<keyword evidence="6 8" id="KW-1133">Transmembrane helix</keyword>
<evidence type="ECO:0000313" key="11">
    <source>
        <dbReference type="EMBL" id="CAJ1381463.1"/>
    </source>
</evidence>
<dbReference type="GO" id="GO:0016887">
    <property type="term" value="F:ATP hydrolysis activity"/>
    <property type="evidence" value="ECO:0007669"/>
    <property type="project" value="InterPro"/>
</dbReference>
<dbReference type="PROSITE" id="PS00211">
    <property type="entry name" value="ABC_TRANSPORTER_1"/>
    <property type="match status" value="1"/>
</dbReference>
<evidence type="ECO:0000256" key="3">
    <source>
        <dbReference type="ARBA" id="ARBA00022692"/>
    </source>
</evidence>
<dbReference type="Proteomes" id="UP001178507">
    <property type="component" value="Unassembled WGS sequence"/>
</dbReference>
<dbReference type="SMART" id="SM00382">
    <property type="entry name" value="AAA"/>
    <property type="match status" value="1"/>
</dbReference>
<dbReference type="InterPro" id="IPR036075">
    <property type="entry name" value="ARMT-1-like_metal-bd_sf"/>
</dbReference>
<feature type="domain" description="ABC transmembrane type-1" evidence="10">
    <location>
        <begin position="44"/>
        <end position="330"/>
    </location>
</feature>
<keyword evidence="7 8" id="KW-0472">Membrane</keyword>
<evidence type="ECO:0000256" key="1">
    <source>
        <dbReference type="ARBA" id="ARBA00001967"/>
    </source>
</evidence>
<dbReference type="InterPro" id="IPR027417">
    <property type="entry name" value="P-loop_NTPase"/>
</dbReference>